<organism evidence="1 2">
    <name type="scientific">Planoprotostelium fungivorum</name>
    <dbReference type="NCBI Taxonomy" id="1890364"/>
    <lineage>
        <taxon>Eukaryota</taxon>
        <taxon>Amoebozoa</taxon>
        <taxon>Evosea</taxon>
        <taxon>Variosea</taxon>
        <taxon>Cavosteliida</taxon>
        <taxon>Cavosteliaceae</taxon>
        <taxon>Planoprotostelium</taxon>
    </lineage>
</organism>
<dbReference type="Proteomes" id="UP000241769">
    <property type="component" value="Unassembled WGS sequence"/>
</dbReference>
<reference evidence="1 2" key="1">
    <citation type="journal article" date="2018" name="Genome Biol. Evol.">
        <title>Multiple Roots of Fruiting Body Formation in Amoebozoa.</title>
        <authorList>
            <person name="Hillmann F."/>
            <person name="Forbes G."/>
            <person name="Novohradska S."/>
            <person name="Ferling I."/>
            <person name="Riege K."/>
            <person name="Groth M."/>
            <person name="Westermann M."/>
            <person name="Marz M."/>
            <person name="Spaller T."/>
            <person name="Winckler T."/>
            <person name="Schaap P."/>
            <person name="Glockner G."/>
        </authorList>
    </citation>
    <scope>NUCLEOTIDE SEQUENCE [LARGE SCALE GENOMIC DNA]</scope>
    <source>
        <strain evidence="1 2">Jena</strain>
    </source>
</reference>
<comment type="caution">
    <text evidence="1">The sequence shown here is derived from an EMBL/GenBank/DDBJ whole genome shotgun (WGS) entry which is preliminary data.</text>
</comment>
<proteinExistence type="predicted"/>
<name>A0A2P6NGE9_9EUKA</name>
<dbReference type="InParanoid" id="A0A2P6NGE9"/>
<dbReference type="AlphaFoldDB" id="A0A2P6NGE9"/>
<sequence>MIELGPSVVLYKRQPTSSNPNYKEPLLLYPQPLYHKQKTSEHSTIYHESRDSYTSPDITRHNLLSLYRYISIEGPVSAFPSSFSKENSFAREISVIEPHRIQQPPTSTTGTLSKYLGSRNAQHHRSRHRGRDHRTITPTTITHTTDNMQSQHSIESLLQIVLNNVLIESTGEGRYRVHYHTQSPLTAAAIWCLAPDPKPTVEFIKSEDFSSNTGCVGQGLIPELNLSRMPQEQNGSFAIPLLVGSKIQTQLEDNHMAELSALIPAIASYQQNGFQPQLMEYISKRAFDNMMYLTSTNSLTIADLYLWEVIRGQNFRWRRYSASFGPALEKWLSQFETSHPDLVHATNKALDQSAAEHNPQLIEYSYNNGSSLKNMLRESDKFYRPLRKEASVGALRCTMDDSLVKPSWWSETK</sequence>
<evidence type="ECO:0000313" key="2">
    <source>
        <dbReference type="Proteomes" id="UP000241769"/>
    </source>
</evidence>
<keyword evidence="2" id="KW-1185">Reference proteome</keyword>
<dbReference type="EMBL" id="MDYQ01000091">
    <property type="protein sequence ID" value="PRP83011.1"/>
    <property type="molecule type" value="Genomic_DNA"/>
</dbReference>
<accession>A0A2P6NGE9</accession>
<evidence type="ECO:0000313" key="1">
    <source>
        <dbReference type="EMBL" id="PRP83011.1"/>
    </source>
</evidence>
<protein>
    <recommendedName>
        <fullName evidence="3">GST C-terminal domain-containing protein</fullName>
    </recommendedName>
</protein>
<evidence type="ECO:0008006" key="3">
    <source>
        <dbReference type="Google" id="ProtNLM"/>
    </source>
</evidence>
<gene>
    <name evidence="1" type="ORF">PROFUN_09866</name>
</gene>